<evidence type="ECO:0000256" key="3">
    <source>
        <dbReference type="ARBA" id="ARBA00022692"/>
    </source>
</evidence>
<dbReference type="Proteomes" id="UP001224516">
    <property type="component" value="Unassembled WGS sequence"/>
</dbReference>
<name>A0A1S1XE59_9NEIS</name>
<dbReference type="PANTHER" id="PTHR33529:SF2">
    <property type="entry name" value="LIPOPOLYSACCHARIDE EXPORT SYSTEM PERMEASE PROTEIN LPTG"/>
    <property type="match status" value="1"/>
</dbReference>
<dbReference type="GO" id="GO:0055085">
    <property type="term" value="P:transmembrane transport"/>
    <property type="evidence" value="ECO:0007669"/>
    <property type="project" value="InterPro"/>
</dbReference>
<sequence>MKLIHRYIISTLTQSTLFTLLALLGLYGFFDLLGEVPMLGTGNYNAGAMATYVALLAPGHAYELMPLAVLIGGMVAMTQLASSSEYTVIRTSGVTLKQIAATLLKFGLGFAVLTIVLGEFVAPWSMQEAERGKLTATHSIIAREFRSGTWVKDNQNFINVREMLPDNTLLGVRIYTYDQDFKLVRTQLAERGTFSKQDHVWQLENVKETVLSSDHTASAFYPTLRWKSIVEPAILSVLLVVPEQMSALNLLTYIEHLKKNKQQTQRYEIALWSKLFYPLACISMALVALAFTPQQRRHGQLGIKLFAGICLGVSFHFVNRLFGHLGLLYDWNAILSATLPTLIFFLGGIAIITKQERR</sequence>
<dbReference type="Pfam" id="PF03739">
    <property type="entry name" value="LptF_LptG"/>
    <property type="match status" value="1"/>
</dbReference>
<evidence type="ECO:0000256" key="1">
    <source>
        <dbReference type="ARBA" id="ARBA00004651"/>
    </source>
</evidence>
<dbReference type="Proteomes" id="UP000239469">
    <property type="component" value="Unassembled WGS sequence"/>
</dbReference>
<dbReference type="RefSeq" id="WP_043622729.1">
    <property type="nucleotide sequence ID" value="NZ_CAWMOE010000002.1"/>
</dbReference>
<evidence type="ECO:0000313" key="8">
    <source>
        <dbReference type="EMBL" id="PRP70412.1"/>
    </source>
</evidence>
<reference evidence="8 9" key="1">
    <citation type="submission" date="2017-01" db="EMBL/GenBank/DDBJ databases">
        <title>New insights into the genetic diversity of Chromobacterium isolated from tropical freshwater lake.</title>
        <authorList>
            <person name="Santos A.B."/>
            <person name="Nascimento A.M."/>
            <person name="Da Silva P.C."/>
        </authorList>
    </citation>
    <scope>NUCLEOTIDE SEQUENCE [LARGE SCALE GENOMIC DNA]</scope>
    <source>
        <strain evidence="8 9">56AF</strain>
    </source>
</reference>
<keyword evidence="2" id="KW-1003">Cell membrane</keyword>
<proteinExistence type="predicted"/>
<feature type="transmembrane region" description="Helical" evidence="6">
    <location>
        <begin position="36"/>
        <end position="57"/>
    </location>
</feature>
<feature type="transmembrane region" description="Helical" evidence="6">
    <location>
        <begin position="64"/>
        <end position="82"/>
    </location>
</feature>
<evidence type="ECO:0000313" key="9">
    <source>
        <dbReference type="Proteomes" id="UP000239469"/>
    </source>
</evidence>
<evidence type="ECO:0000256" key="6">
    <source>
        <dbReference type="SAM" id="Phobius"/>
    </source>
</evidence>
<feature type="transmembrane region" description="Helical" evidence="6">
    <location>
        <begin position="7"/>
        <end position="30"/>
    </location>
</feature>
<keyword evidence="5 6" id="KW-0472">Membrane</keyword>
<dbReference type="EMBL" id="JAVFJF020000008">
    <property type="protein sequence ID" value="MEJ8674248.1"/>
    <property type="molecule type" value="Genomic_DNA"/>
</dbReference>
<keyword evidence="10" id="KW-1185">Reference proteome</keyword>
<comment type="caution">
    <text evidence="8">The sequence shown here is derived from an EMBL/GenBank/DDBJ whole genome shotgun (WGS) entry which is preliminary data.</text>
</comment>
<evidence type="ECO:0000313" key="10">
    <source>
        <dbReference type="Proteomes" id="UP001224516"/>
    </source>
</evidence>
<dbReference type="InterPro" id="IPR030923">
    <property type="entry name" value="LptG"/>
</dbReference>
<organism evidence="8 9">
    <name type="scientific">Chromobacterium amazonense</name>
    <dbReference type="NCBI Taxonomy" id="1382803"/>
    <lineage>
        <taxon>Bacteria</taxon>
        <taxon>Pseudomonadati</taxon>
        <taxon>Pseudomonadota</taxon>
        <taxon>Betaproteobacteria</taxon>
        <taxon>Neisseriales</taxon>
        <taxon>Chromobacteriaceae</taxon>
        <taxon>Chromobacterium</taxon>
    </lineage>
</organism>
<gene>
    <name evidence="7" type="primary">lptG</name>
    <name evidence="8" type="ORF">BUE93_12230</name>
    <name evidence="7" type="ORF">QCL97_005885</name>
</gene>
<evidence type="ECO:0000256" key="5">
    <source>
        <dbReference type="ARBA" id="ARBA00023136"/>
    </source>
</evidence>
<protein>
    <submittedName>
        <fullName evidence="8">LPS export ABC transporter permease LptG</fullName>
    </submittedName>
</protein>
<feature type="transmembrane region" description="Helical" evidence="6">
    <location>
        <begin position="303"/>
        <end position="322"/>
    </location>
</feature>
<evidence type="ECO:0000313" key="7">
    <source>
        <dbReference type="EMBL" id="MEJ8674248.1"/>
    </source>
</evidence>
<dbReference type="EMBL" id="MTBD01000026">
    <property type="protein sequence ID" value="PRP70412.1"/>
    <property type="molecule type" value="Genomic_DNA"/>
</dbReference>
<evidence type="ECO:0000256" key="4">
    <source>
        <dbReference type="ARBA" id="ARBA00022989"/>
    </source>
</evidence>
<feature type="transmembrane region" description="Helical" evidence="6">
    <location>
        <begin position="274"/>
        <end position="291"/>
    </location>
</feature>
<keyword evidence="3 6" id="KW-0812">Transmembrane</keyword>
<dbReference type="NCBIfam" id="TIGR04408">
    <property type="entry name" value="LptG_lptG"/>
    <property type="match status" value="1"/>
</dbReference>
<dbReference type="GO" id="GO:0043190">
    <property type="term" value="C:ATP-binding cassette (ABC) transporter complex"/>
    <property type="evidence" value="ECO:0007669"/>
    <property type="project" value="InterPro"/>
</dbReference>
<dbReference type="GO" id="GO:0015920">
    <property type="term" value="P:lipopolysaccharide transport"/>
    <property type="evidence" value="ECO:0007669"/>
    <property type="project" value="TreeGrafter"/>
</dbReference>
<dbReference type="PANTHER" id="PTHR33529">
    <property type="entry name" value="SLR0882 PROTEIN-RELATED"/>
    <property type="match status" value="1"/>
</dbReference>
<comment type="subcellular location">
    <subcellularLocation>
        <location evidence="1">Cell membrane</location>
        <topology evidence="1">Multi-pass membrane protein</topology>
    </subcellularLocation>
</comment>
<feature type="transmembrane region" description="Helical" evidence="6">
    <location>
        <begin position="102"/>
        <end position="122"/>
    </location>
</feature>
<keyword evidence="4 6" id="KW-1133">Transmembrane helix</keyword>
<accession>A0A1S1XE59</accession>
<dbReference type="AlphaFoldDB" id="A0A1S1XE59"/>
<dbReference type="InterPro" id="IPR005495">
    <property type="entry name" value="LptG/LptF_permease"/>
</dbReference>
<dbReference type="OrthoDB" id="9776227at2"/>
<reference evidence="7 10" key="2">
    <citation type="submission" date="2023-12" db="EMBL/GenBank/DDBJ databases">
        <title>Evaluation and characterization of a potential secondary metabolite violacein from indigenous Chromobacterium amazonense SAM215.</title>
        <authorList>
            <person name="Tarafdar M.R."/>
            <person name="Abedin S.M."/>
            <person name="Atiqua A."/>
            <person name="Saha A."/>
            <person name="Khan S.N."/>
        </authorList>
    </citation>
    <scope>NUCLEOTIDE SEQUENCE [LARGE SCALE GENOMIC DNA]</scope>
    <source>
        <strain evidence="7 10">SAM215</strain>
    </source>
</reference>
<evidence type="ECO:0000256" key="2">
    <source>
        <dbReference type="ARBA" id="ARBA00022475"/>
    </source>
</evidence>
<feature type="transmembrane region" description="Helical" evidence="6">
    <location>
        <begin position="334"/>
        <end position="353"/>
    </location>
</feature>